<dbReference type="AlphaFoldDB" id="A0A0D8XA97"/>
<reference evidence="2 3" key="1">
    <citation type="submission" date="2013-11" db="EMBL/GenBank/DDBJ databases">
        <title>Draft genome of the bovine lungworm Dictyocaulus viviparus.</title>
        <authorList>
            <person name="Mitreva M."/>
        </authorList>
    </citation>
    <scope>NUCLEOTIDE SEQUENCE [LARGE SCALE GENOMIC DNA]</scope>
    <source>
        <strain evidence="2 3">HannoverDv2000</strain>
    </source>
</reference>
<keyword evidence="1" id="KW-0472">Membrane</keyword>
<evidence type="ECO:0000256" key="1">
    <source>
        <dbReference type="SAM" id="Phobius"/>
    </source>
</evidence>
<keyword evidence="1" id="KW-0812">Transmembrane</keyword>
<protein>
    <submittedName>
        <fullName evidence="2">Uncharacterized protein</fullName>
    </submittedName>
</protein>
<gene>
    <name evidence="2" type="ORF">DICVIV_12522</name>
</gene>
<sequence>MRASTNCVLQTPQKLYAPQQTLLSVPFFFLGNHIFFSSIVYPITIALLLFFFSLFGFHVFYVFMAICRLVSFVRFPNIHSHDHVQCSWTPKPGRFRSSLTWRRYRPPGRHCQISSM</sequence>
<feature type="transmembrane region" description="Helical" evidence="1">
    <location>
        <begin position="47"/>
        <end position="70"/>
    </location>
</feature>
<organism evidence="2 3">
    <name type="scientific">Dictyocaulus viviparus</name>
    <name type="common">Bovine lungworm</name>
    <dbReference type="NCBI Taxonomy" id="29172"/>
    <lineage>
        <taxon>Eukaryota</taxon>
        <taxon>Metazoa</taxon>
        <taxon>Ecdysozoa</taxon>
        <taxon>Nematoda</taxon>
        <taxon>Chromadorea</taxon>
        <taxon>Rhabditida</taxon>
        <taxon>Rhabditina</taxon>
        <taxon>Rhabditomorpha</taxon>
        <taxon>Strongyloidea</taxon>
        <taxon>Metastrongylidae</taxon>
        <taxon>Dictyocaulus</taxon>
    </lineage>
</organism>
<evidence type="ECO:0000313" key="3">
    <source>
        <dbReference type="Proteomes" id="UP000053766"/>
    </source>
</evidence>
<feature type="transmembrane region" description="Helical" evidence="1">
    <location>
        <begin position="21"/>
        <end position="41"/>
    </location>
</feature>
<dbReference type="EMBL" id="KN716812">
    <property type="protein sequence ID" value="KJH41498.1"/>
    <property type="molecule type" value="Genomic_DNA"/>
</dbReference>
<accession>A0A0D8XA97</accession>
<keyword evidence="1" id="KW-1133">Transmembrane helix</keyword>
<reference evidence="3" key="2">
    <citation type="journal article" date="2016" name="Sci. Rep.">
        <title>Dictyocaulus viviparus genome, variome and transcriptome elucidate lungworm biology and support future intervention.</title>
        <authorList>
            <person name="McNulty S.N."/>
            <person name="Strube C."/>
            <person name="Rosa B.A."/>
            <person name="Martin J.C."/>
            <person name="Tyagi R."/>
            <person name="Choi Y.J."/>
            <person name="Wang Q."/>
            <person name="Hallsworth Pepin K."/>
            <person name="Zhang X."/>
            <person name="Ozersky P."/>
            <person name="Wilson R.K."/>
            <person name="Sternberg P.W."/>
            <person name="Gasser R.B."/>
            <person name="Mitreva M."/>
        </authorList>
    </citation>
    <scope>NUCLEOTIDE SEQUENCE [LARGE SCALE GENOMIC DNA]</scope>
    <source>
        <strain evidence="3">HannoverDv2000</strain>
    </source>
</reference>
<dbReference type="Proteomes" id="UP000053766">
    <property type="component" value="Unassembled WGS sequence"/>
</dbReference>
<evidence type="ECO:0000313" key="2">
    <source>
        <dbReference type="EMBL" id="KJH41498.1"/>
    </source>
</evidence>
<name>A0A0D8XA97_DICVI</name>
<keyword evidence="3" id="KW-1185">Reference proteome</keyword>
<proteinExistence type="predicted"/>